<dbReference type="InterPro" id="IPR038471">
    <property type="entry name" value="MecA_C_sf"/>
</dbReference>
<dbReference type="Proteomes" id="UP000319432">
    <property type="component" value="Plasmid p1821L01"/>
</dbReference>
<dbReference type="EMBL" id="CP033461">
    <property type="protein sequence ID" value="QDX90922.1"/>
    <property type="molecule type" value="Genomic_DNA"/>
</dbReference>
<reference evidence="2 3" key="1">
    <citation type="submission" date="2018-11" db="EMBL/GenBank/DDBJ databases">
        <title>Phylogenetic determinants of toxin gene distribution in genomes of Brevibacillus laterosporus.</title>
        <authorList>
            <person name="Glare T.R."/>
            <person name="Durrant A."/>
            <person name="Berry C."/>
            <person name="Palma L."/>
            <person name="Ormskirk M."/>
            <person name="Cox M.O."/>
        </authorList>
    </citation>
    <scope>NUCLEOTIDE SEQUENCE [LARGE SCALE GENOMIC DNA]</scope>
    <source>
        <strain evidence="2 3">1821L</strain>
        <plasmid evidence="2 3">p1821L01</plasmid>
    </source>
</reference>
<accession>A0A518V1Q5</accession>
<keyword evidence="2" id="KW-0614">Plasmid</keyword>
<geneLocation type="plasmid" evidence="2 3">
    <name>p1821L01</name>
</geneLocation>
<keyword evidence="3" id="KW-1185">Reference proteome</keyword>
<evidence type="ECO:0000313" key="2">
    <source>
        <dbReference type="EMBL" id="QDX90922.1"/>
    </source>
</evidence>
<dbReference type="AlphaFoldDB" id="A0A518V1Q5"/>
<proteinExistence type="inferred from homology"/>
<evidence type="ECO:0000313" key="3">
    <source>
        <dbReference type="Proteomes" id="UP000319432"/>
    </source>
</evidence>
<organism evidence="2 3">
    <name type="scientific">Brevibacillus laterosporus</name>
    <name type="common">Bacillus laterosporus</name>
    <dbReference type="NCBI Taxonomy" id="1465"/>
    <lineage>
        <taxon>Bacteria</taxon>
        <taxon>Bacillati</taxon>
        <taxon>Bacillota</taxon>
        <taxon>Bacilli</taxon>
        <taxon>Bacillales</taxon>
        <taxon>Paenibacillaceae</taxon>
        <taxon>Brevibacillus</taxon>
    </lineage>
</organism>
<evidence type="ECO:0000256" key="1">
    <source>
        <dbReference type="ARBA" id="ARBA00005397"/>
    </source>
</evidence>
<dbReference type="InterPro" id="IPR008681">
    <property type="entry name" value="Neg-reg_MecA"/>
</dbReference>
<sequence>MMIKPINSHCLRVYIAYTEIPDFFEESERVRNVILIGHVFEKLEECQIKIPPGTHVDVVFSKGEITMDFKTSVPISSFYNHSDVKGKCYESIYQFEDIEDIIRFAHRIPQFNAIQSSLYHYNHVYILYHMFDSENVDMHIKPFLEEYGSSIDVSYEVLNEYGKSLITERAIDQIRSLFSV</sequence>
<dbReference type="Gene3D" id="3.30.70.1950">
    <property type="match status" value="1"/>
</dbReference>
<comment type="similarity">
    <text evidence="1">Belongs to the MecA family.</text>
</comment>
<name>A0A518V1Q5_BRELA</name>
<dbReference type="PANTHER" id="PTHR39161:SF1">
    <property type="entry name" value="ADAPTER PROTEIN MECA 1"/>
    <property type="match status" value="1"/>
</dbReference>
<dbReference type="Pfam" id="PF05389">
    <property type="entry name" value="MecA"/>
    <property type="match status" value="1"/>
</dbReference>
<dbReference type="PANTHER" id="PTHR39161">
    <property type="entry name" value="ADAPTER PROTEIN MECA"/>
    <property type="match status" value="1"/>
</dbReference>
<protein>
    <submittedName>
        <fullName evidence="2">Uncharacterized protein</fullName>
    </submittedName>
</protein>
<dbReference type="OrthoDB" id="2360201at2"/>
<gene>
    <name evidence="2" type="ORF">EEL30_00090</name>
</gene>